<dbReference type="EMBL" id="FNAP01000010">
    <property type="protein sequence ID" value="SDE71916.1"/>
    <property type="molecule type" value="Genomic_DNA"/>
</dbReference>
<organism evidence="2 3">
    <name type="scientific">Rhodospira trueperi</name>
    <dbReference type="NCBI Taxonomy" id="69960"/>
    <lineage>
        <taxon>Bacteria</taxon>
        <taxon>Pseudomonadati</taxon>
        <taxon>Pseudomonadota</taxon>
        <taxon>Alphaproteobacteria</taxon>
        <taxon>Rhodospirillales</taxon>
        <taxon>Rhodospirillaceae</taxon>
        <taxon>Rhodospira</taxon>
    </lineage>
</organism>
<feature type="region of interest" description="Disordered" evidence="1">
    <location>
        <begin position="1"/>
        <end position="21"/>
    </location>
</feature>
<evidence type="ECO:0000313" key="2">
    <source>
        <dbReference type="EMBL" id="SDE71916.1"/>
    </source>
</evidence>
<sequence length="65" mass="7092">MGRKRKRTGKAKATPTTSLEAGDDVIRFFRERAVGANVDTALAVLDRIGDPEHLSDDDRLDAPPT</sequence>
<keyword evidence="3" id="KW-1185">Reference proteome</keyword>
<proteinExistence type="predicted"/>
<evidence type="ECO:0000313" key="3">
    <source>
        <dbReference type="Proteomes" id="UP000199412"/>
    </source>
</evidence>
<name>A0A1G7F7V8_9PROT</name>
<feature type="compositionally biased region" description="Basic residues" evidence="1">
    <location>
        <begin position="1"/>
        <end position="10"/>
    </location>
</feature>
<protein>
    <submittedName>
        <fullName evidence="2">Uncharacterized protein</fullName>
    </submittedName>
</protein>
<accession>A0A1G7F7V8</accession>
<dbReference type="AlphaFoldDB" id="A0A1G7F7V8"/>
<reference evidence="2 3" key="1">
    <citation type="submission" date="2016-10" db="EMBL/GenBank/DDBJ databases">
        <authorList>
            <person name="de Groot N.N."/>
        </authorList>
    </citation>
    <scope>NUCLEOTIDE SEQUENCE [LARGE SCALE GENOMIC DNA]</scope>
    <source>
        <strain evidence="2 3">ATCC 700224</strain>
    </source>
</reference>
<dbReference type="STRING" id="69960.SAMN05421720_110152"/>
<evidence type="ECO:0000256" key="1">
    <source>
        <dbReference type="SAM" id="MobiDB-lite"/>
    </source>
</evidence>
<gene>
    <name evidence="2" type="ORF">SAMN05421720_110152</name>
</gene>
<dbReference type="Proteomes" id="UP000199412">
    <property type="component" value="Unassembled WGS sequence"/>
</dbReference>